<organism evidence="1">
    <name type="scientific">Anopheles darlingi</name>
    <name type="common">Mosquito</name>
    <dbReference type="NCBI Taxonomy" id="43151"/>
    <lineage>
        <taxon>Eukaryota</taxon>
        <taxon>Metazoa</taxon>
        <taxon>Ecdysozoa</taxon>
        <taxon>Arthropoda</taxon>
        <taxon>Hexapoda</taxon>
        <taxon>Insecta</taxon>
        <taxon>Pterygota</taxon>
        <taxon>Neoptera</taxon>
        <taxon>Endopterygota</taxon>
        <taxon>Diptera</taxon>
        <taxon>Nematocera</taxon>
        <taxon>Culicoidea</taxon>
        <taxon>Culicidae</taxon>
        <taxon>Anophelinae</taxon>
        <taxon>Anopheles</taxon>
    </lineage>
</organism>
<proteinExistence type="predicted"/>
<sequence length="69" mass="7873">MNFYSIWPCLSAGALCILCDPRQFCATRNGNDSLACAIFCYSFWVHYLVCFIKLGSFLPSRQTSFGNFR</sequence>
<dbReference type="EMBL" id="GGFL01012822">
    <property type="protein sequence ID" value="MBW77000.1"/>
    <property type="molecule type" value="Transcribed_RNA"/>
</dbReference>
<accession>A0A2M4DHG4</accession>
<reference evidence="1" key="1">
    <citation type="submission" date="2018-01" db="EMBL/GenBank/DDBJ databases">
        <title>An insight into the sialome of Amazonian anophelines.</title>
        <authorList>
            <person name="Ribeiro J.M."/>
            <person name="Scarpassa V."/>
            <person name="Calvo E."/>
        </authorList>
    </citation>
    <scope>NUCLEOTIDE SEQUENCE</scope>
</reference>
<protein>
    <submittedName>
        <fullName evidence="1">Putative secreted protein</fullName>
    </submittedName>
</protein>
<name>A0A2M4DHG4_ANODA</name>
<dbReference type="AlphaFoldDB" id="A0A2M4DHG4"/>
<evidence type="ECO:0000313" key="1">
    <source>
        <dbReference type="EMBL" id="MBW77000.1"/>
    </source>
</evidence>